<evidence type="ECO:0000313" key="2">
    <source>
        <dbReference type="EMBL" id="KAF7406156.1"/>
    </source>
</evidence>
<dbReference type="EMBL" id="JACSDZ010000004">
    <property type="protein sequence ID" value="KAF7406156.1"/>
    <property type="molecule type" value="Genomic_DNA"/>
</dbReference>
<comment type="caution">
    <text evidence="2">The sequence shown here is derived from an EMBL/GenBank/DDBJ whole genome shotgun (WGS) entry which is preliminary data.</text>
</comment>
<gene>
    <name evidence="2" type="ORF">HZH68_005525</name>
</gene>
<proteinExistence type="predicted"/>
<sequence>MKGGKRKIEDEDEEEEEEEEGDEEKEEEWCKDKGKKQSIECFHFEARVAIKKKEGSKEFKVLPVDGDRDRSEAMEKTGWSVSDSWVGSRPRCGVISSIGWAEDRNASGAAWCIKRRDHIGEDEGL</sequence>
<feature type="region of interest" description="Disordered" evidence="1">
    <location>
        <begin position="1"/>
        <end position="34"/>
    </location>
</feature>
<name>A0A834KLC6_VESGE</name>
<evidence type="ECO:0000256" key="1">
    <source>
        <dbReference type="SAM" id="MobiDB-lite"/>
    </source>
</evidence>
<protein>
    <submittedName>
        <fullName evidence="2">Uncharacterized protein</fullName>
    </submittedName>
</protein>
<evidence type="ECO:0000313" key="3">
    <source>
        <dbReference type="Proteomes" id="UP000617340"/>
    </source>
</evidence>
<reference evidence="2" key="1">
    <citation type="journal article" date="2020" name="G3 (Bethesda)">
        <title>High-Quality Assemblies for Three Invasive Social Wasps from the &lt;i&gt;Vespula&lt;/i&gt; Genus.</title>
        <authorList>
            <person name="Harrop T.W.R."/>
            <person name="Guhlin J."/>
            <person name="McLaughlin G.M."/>
            <person name="Permina E."/>
            <person name="Stockwell P."/>
            <person name="Gilligan J."/>
            <person name="Le Lec M.F."/>
            <person name="Gruber M.A.M."/>
            <person name="Quinn O."/>
            <person name="Lovegrove M."/>
            <person name="Duncan E.J."/>
            <person name="Remnant E.J."/>
            <person name="Van Eeckhoven J."/>
            <person name="Graham B."/>
            <person name="Knapp R.A."/>
            <person name="Langford K.W."/>
            <person name="Kronenberg Z."/>
            <person name="Press M.O."/>
            <person name="Eacker S.M."/>
            <person name="Wilson-Rankin E.E."/>
            <person name="Purcell J."/>
            <person name="Lester P.J."/>
            <person name="Dearden P.K."/>
        </authorList>
    </citation>
    <scope>NUCLEOTIDE SEQUENCE</scope>
    <source>
        <strain evidence="2">Linc-1</strain>
    </source>
</reference>
<dbReference type="AlphaFoldDB" id="A0A834KLC6"/>
<organism evidence="2 3">
    <name type="scientific">Vespula germanica</name>
    <name type="common">German yellow jacket</name>
    <name type="synonym">Paravespula germanica</name>
    <dbReference type="NCBI Taxonomy" id="30212"/>
    <lineage>
        <taxon>Eukaryota</taxon>
        <taxon>Metazoa</taxon>
        <taxon>Ecdysozoa</taxon>
        <taxon>Arthropoda</taxon>
        <taxon>Hexapoda</taxon>
        <taxon>Insecta</taxon>
        <taxon>Pterygota</taxon>
        <taxon>Neoptera</taxon>
        <taxon>Endopterygota</taxon>
        <taxon>Hymenoptera</taxon>
        <taxon>Apocrita</taxon>
        <taxon>Aculeata</taxon>
        <taxon>Vespoidea</taxon>
        <taxon>Vespidae</taxon>
        <taxon>Vespinae</taxon>
        <taxon>Vespula</taxon>
    </lineage>
</organism>
<feature type="compositionally biased region" description="Acidic residues" evidence="1">
    <location>
        <begin position="10"/>
        <end position="27"/>
    </location>
</feature>
<accession>A0A834KLC6</accession>
<dbReference type="Proteomes" id="UP000617340">
    <property type="component" value="Unassembled WGS sequence"/>
</dbReference>
<keyword evidence="3" id="KW-1185">Reference proteome</keyword>